<evidence type="ECO:0000313" key="1">
    <source>
        <dbReference type="EMBL" id="KAJ8762182.1"/>
    </source>
</evidence>
<comment type="caution">
    <text evidence="1">The sequence shown here is derived from an EMBL/GenBank/DDBJ whole genome shotgun (WGS) entry which is preliminary data.</text>
</comment>
<dbReference type="PANTHER" id="PTHR11439:SF455">
    <property type="entry name" value="RLK (RECEPTOR-LIKE PROTEIN KINASE) 8, PUTATIVE-RELATED"/>
    <property type="match status" value="1"/>
</dbReference>
<reference evidence="1 2" key="1">
    <citation type="submission" date="2021-09" db="EMBL/GenBank/DDBJ databases">
        <title>Genomic insights and catalytic innovation underlie evolution of tropane alkaloids biosynthesis.</title>
        <authorList>
            <person name="Wang Y.-J."/>
            <person name="Tian T."/>
            <person name="Huang J.-P."/>
            <person name="Huang S.-X."/>
        </authorList>
    </citation>
    <scope>NUCLEOTIDE SEQUENCE [LARGE SCALE GENOMIC DNA]</scope>
    <source>
        <strain evidence="1">KIB-2018</strain>
        <tissue evidence="1">Leaf</tissue>
    </source>
</reference>
<keyword evidence="2" id="KW-1185">Reference proteome</keyword>
<dbReference type="EMBL" id="JAIWQS010000006">
    <property type="protein sequence ID" value="KAJ8762182.1"/>
    <property type="molecule type" value="Genomic_DNA"/>
</dbReference>
<dbReference type="CDD" id="cd09272">
    <property type="entry name" value="RNase_HI_RT_Ty1"/>
    <property type="match status" value="1"/>
</dbReference>
<organism evidence="1 2">
    <name type="scientific">Erythroxylum novogranatense</name>
    <dbReference type="NCBI Taxonomy" id="1862640"/>
    <lineage>
        <taxon>Eukaryota</taxon>
        <taxon>Viridiplantae</taxon>
        <taxon>Streptophyta</taxon>
        <taxon>Embryophyta</taxon>
        <taxon>Tracheophyta</taxon>
        <taxon>Spermatophyta</taxon>
        <taxon>Magnoliopsida</taxon>
        <taxon>eudicotyledons</taxon>
        <taxon>Gunneridae</taxon>
        <taxon>Pentapetalae</taxon>
        <taxon>rosids</taxon>
        <taxon>fabids</taxon>
        <taxon>Malpighiales</taxon>
        <taxon>Erythroxylaceae</taxon>
        <taxon>Erythroxylum</taxon>
    </lineage>
</organism>
<proteinExistence type="predicted"/>
<evidence type="ECO:0000313" key="2">
    <source>
        <dbReference type="Proteomes" id="UP001159364"/>
    </source>
</evidence>
<accession>A0AAV8T663</accession>
<dbReference type="Proteomes" id="UP001159364">
    <property type="component" value="Linkage Group LG06"/>
</dbReference>
<dbReference type="InterPro" id="IPR043502">
    <property type="entry name" value="DNA/RNA_pol_sf"/>
</dbReference>
<name>A0AAV8T663_9ROSI</name>
<protein>
    <submittedName>
        <fullName evidence="1">Uncharacterized protein</fullName>
    </submittedName>
</protein>
<dbReference type="SUPFAM" id="SSF56672">
    <property type="entry name" value="DNA/RNA polymerases"/>
    <property type="match status" value="1"/>
</dbReference>
<sequence>MAGAKPTSTPLGTTATLKLNDGTASANSTLFEQILGALQYLTITRPDIVFVVSKLSQFMHKPTEGHLQQLKRTLRYLKHTVTHGLLLQRSSTLSLRAFSDVDWILCDNLGATYVCSNPAFHSRMKHIALDYHFVRELVQQQRLRVTHVSTHDQIADVLTKPLPKRKLDHFRDKMNVIDGTFILRGRNR</sequence>
<gene>
    <name evidence="1" type="ORF">K2173_007336</name>
</gene>
<dbReference type="AlphaFoldDB" id="A0AAV8T663"/>
<dbReference type="PANTHER" id="PTHR11439">
    <property type="entry name" value="GAG-POL-RELATED RETROTRANSPOSON"/>
    <property type="match status" value="1"/>
</dbReference>